<dbReference type="SFLD" id="SFLDG01386">
    <property type="entry name" value="main_SPASM_domain-containing"/>
    <property type="match status" value="1"/>
</dbReference>
<evidence type="ECO:0000256" key="6">
    <source>
        <dbReference type="ARBA" id="ARBA00022741"/>
    </source>
</evidence>
<dbReference type="PROSITE" id="PS51918">
    <property type="entry name" value="RADICAL_SAM"/>
    <property type="match status" value="1"/>
</dbReference>
<proteinExistence type="inferred from homology"/>
<evidence type="ECO:0000256" key="3">
    <source>
        <dbReference type="ARBA" id="ARBA00022485"/>
    </source>
</evidence>
<dbReference type="InterPro" id="IPR050105">
    <property type="entry name" value="MoCo_biosynth_MoaA/MoaC"/>
</dbReference>
<dbReference type="PANTHER" id="PTHR22960:SF0">
    <property type="entry name" value="MOLYBDENUM COFACTOR BIOSYNTHESIS PROTEIN 1"/>
    <property type="match status" value="1"/>
</dbReference>
<dbReference type="HAMAP" id="MF_01225_B">
    <property type="entry name" value="MoaA_B"/>
    <property type="match status" value="1"/>
</dbReference>
<dbReference type="GO" id="GO:0046872">
    <property type="term" value="F:metal ion binding"/>
    <property type="evidence" value="ECO:0007669"/>
    <property type="project" value="UniProtKB-KW"/>
</dbReference>
<keyword evidence="6" id="KW-0547">Nucleotide-binding</keyword>
<protein>
    <recommendedName>
        <fullName evidence="2">GTP 3',8-cyclase</fullName>
        <ecNumber evidence="2">4.1.99.22</ecNumber>
    </recommendedName>
</protein>
<gene>
    <name evidence="14" type="ORF">METZ01_LOCUS51009</name>
</gene>
<dbReference type="UniPathway" id="UPA00344"/>
<dbReference type="GO" id="GO:0061798">
    <property type="term" value="F:GTP 3',8'-cyclase activity"/>
    <property type="evidence" value="ECO:0007669"/>
    <property type="project" value="UniProtKB-EC"/>
</dbReference>
<dbReference type="InterPro" id="IPR013785">
    <property type="entry name" value="Aldolase_TIM"/>
</dbReference>
<dbReference type="GO" id="GO:0005525">
    <property type="term" value="F:GTP binding"/>
    <property type="evidence" value="ECO:0007669"/>
    <property type="project" value="UniProtKB-KW"/>
</dbReference>
<dbReference type="InterPro" id="IPR006638">
    <property type="entry name" value="Elp3/MiaA/NifB-like_rSAM"/>
</dbReference>
<dbReference type="CDD" id="cd01335">
    <property type="entry name" value="Radical_SAM"/>
    <property type="match status" value="1"/>
</dbReference>
<dbReference type="InterPro" id="IPR040064">
    <property type="entry name" value="MoaA-like"/>
</dbReference>
<evidence type="ECO:0000256" key="8">
    <source>
        <dbReference type="ARBA" id="ARBA00023014"/>
    </source>
</evidence>
<dbReference type="PROSITE" id="PS01305">
    <property type="entry name" value="MOAA_NIFB_PQQE"/>
    <property type="match status" value="1"/>
</dbReference>
<dbReference type="Pfam" id="PF04055">
    <property type="entry name" value="Radical_SAM"/>
    <property type="match status" value="1"/>
</dbReference>
<comment type="catalytic activity">
    <reaction evidence="12">
        <text>GTP + AH2 + S-adenosyl-L-methionine = (8S)-3',8-cyclo-7,8-dihydroguanosine 5'-triphosphate + 5'-deoxyadenosine + L-methionine + A + H(+)</text>
        <dbReference type="Rhea" id="RHEA:49576"/>
        <dbReference type="ChEBI" id="CHEBI:13193"/>
        <dbReference type="ChEBI" id="CHEBI:15378"/>
        <dbReference type="ChEBI" id="CHEBI:17319"/>
        <dbReference type="ChEBI" id="CHEBI:17499"/>
        <dbReference type="ChEBI" id="CHEBI:37565"/>
        <dbReference type="ChEBI" id="CHEBI:57844"/>
        <dbReference type="ChEBI" id="CHEBI:59789"/>
        <dbReference type="ChEBI" id="CHEBI:131766"/>
        <dbReference type="EC" id="4.1.99.22"/>
    </reaction>
</comment>
<dbReference type="EMBL" id="UINC01002577">
    <property type="protein sequence ID" value="SUZ98155.1"/>
    <property type="molecule type" value="Genomic_DNA"/>
</dbReference>
<evidence type="ECO:0000256" key="10">
    <source>
        <dbReference type="ARBA" id="ARBA00023150"/>
    </source>
</evidence>
<feature type="domain" description="Radical SAM core" evidence="13">
    <location>
        <begin position="26"/>
        <end position="240"/>
    </location>
</feature>
<keyword evidence="3" id="KW-0004">4Fe-4S</keyword>
<dbReference type="GO" id="GO:0061799">
    <property type="term" value="F:cyclic pyranopterin monophosphate synthase activity"/>
    <property type="evidence" value="ECO:0007669"/>
    <property type="project" value="TreeGrafter"/>
</dbReference>
<evidence type="ECO:0000256" key="4">
    <source>
        <dbReference type="ARBA" id="ARBA00022691"/>
    </source>
</evidence>
<dbReference type="NCBIfam" id="TIGR02666">
    <property type="entry name" value="moaA"/>
    <property type="match status" value="1"/>
</dbReference>
<evidence type="ECO:0000256" key="2">
    <source>
        <dbReference type="ARBA" id="ARBA00012167"/>
    </source>
</evidence>
<keyword evidence="9" id="KW-0342">GTP-binding</keyword>
<dbReference type="AlphaFoldDB" id="A0A381S205"/>
<reference evidence="14" key="1">
    <citation type="submission" date="2018-05" db="EMBL/GenBank/DDBJ databases">
        <authorList>
            <person name="Lanie J.A."/>
            <person name="Ng W.-L."/>
            <person name="Kazmierczak K.M."/>
            <person name="Andrzejewski T.M."/>
            <person name="Davidsen T.M."/>
            <person name="Wayne K.J."/>
            <person name="Tettelin H."/>
            <person name="Glass J.I."/>
            <person name="Rusch D."/>
            <person name="Podicherti R."/>
            <person name="Tsui H.-C.T."/>
            <person name="Winkler M.E."/>
        </authorList>
    </citation>
    <scope>NUCLEOTIDE SEQUENCE</scope>
</reference>
<keyword evidence="4" id="KW-0949">S-adenosyl-L-methionine</keyword>
<dbReference type="SMART" id="SM00729">
    <property type="entry name" value="Elp3"/>
    <property type="match status" value="1"/>
</dbReference>
<keyword evidence="8" id="KW-0411">Iron-sulfur</keyword>
<dbReference type="InterPro" id="IPR007197">
    <property type="entry name" value="rSAM"/>
</dbReference>
<dbReference type="GO" id="GO:0006777">
    <property type="term" value="P:Mo-molybdopterin cofactor biosynthetic process"/>
    <property type="evidence" value="ECO:0007669"/>
    <property type="project" value="UniProtKB-KW"/>
</dbReference>
<dbReference type="InterPro" id="IPR010505">
    <property type="entry name" value="MoaA_twitch"/>
</dbReference>
<dbReference type="SFLD" id="SFLDS00029">
    <property type="entry name" value="Radical_SAM"/>
    <property type="match status" value="1"/>
</dbReference>
<dbReference type="EC" id="4.1.99.22" evidence="2"/>
<sequence>MKLNKNEHQNDSGVQKYAVPPLLKDQFGRTFNYLRIAVNEICNLRCIYCMPEEGVPFKPSKELLTSDEIIRFIKVVAGLGVIKVRFTGGEPLLRKDLVQLISGVSNIPNIQSVHLTTNGVLLEGMALELKGAGLHGINISIDTLDPDKYRMITRRDEVEKALKGLKAAKDVKIPSIKVNVVALRGFNDSEISDFVNLTKHYPLTVRFIELMPFDAHQIWKTGKFFSAKQIINDLKQLFPNIKTSIGTATEHSIFSVPGFKGKVAVIPSYSRDLCSACNRVRLTADGQIRNCLFAKNEYGVKELLMNGSTDNDIADLLLKAMWKKPIDGWKAQRSGKEHRESMTQIGG</sequence>
<dbReference type="InterPro" id="IPR058240">
    <property type="entry name" value="rSAM_sf"/>
</dbReference>
<dbReference type="SFLD" id="SFLDG01067">
    <property type="entry name" value="SPASM/twitch_domain_containing"/>
    <property type="match status" value="1"/>
</dbReference>
<keyword evidence="5" id="KW-0479">Metal-binding</keyword>
<dbReference type="SUPFAM" id="SSF102114">
    <property type="entry name" value="Radical SAM enzymes"/>
    <property type="match status" value="1"/>
</dbReference>
<keyword evidence="10" id="KW-0501">Molybdenum cofactor biosynthesis</keyword>
<evidence type="ECO:0000256" key="12">
    <source>
        <dbReference type="ARBA" id="ARBA00048697"/>
    </source>
</evidence>
<dbReference type="InterPro" id="IPR000385">
    <property type="entry name" value="MoaA_NifB_PqqE_Fe-S-bd_CS"/>
</dbReference>
<evidence type="ECO:0000256" key="11">
    <source>
        <dbReference type="ARBA" id="ARBA00023239"/>
    </source>
</evidence>
<name>A0A381S205_9ZZZZ</name>
<dbReference type="GO" id="GO:0051539">
    <property type="term" value="F:4 iron, 4 sulfur cluster binding"/>
    <property type="evidence" value="ECO:0007669"/>
    <property type="project" value="UniProtKB-KW"/>
</dbReference>
<dbReference type="Gene3D" id="3.20.20.70">
    <property type="entry name" value="Aldolase class I"/>
    <property type="match status" value="1"/>
</dbReference>
<dbReference type="SFLD" id="SFLDG01383">
    <property type="entry name" value="cyclic_pyranopterin_phosphate"/>
    <property type="match status" value="1"/>
</dbReference>
<evidence type="ECO:0000256" key="1">
    <source>
        <dbReference type="ARBA" id="ARBA00001966"/>
    </source>
</evidence>
<evidence type="ECO:0000259" key="13">
    <source>
        <dbReference type="PROSITE" id="PS51918"/>
    </source>
</evidence>
<accession>A0A381S205</accession>
<dbReference type="Pfam" id="PF06463">
    <property type="entry name" value="Mob_synth_C"/>
    <property type="match status" value="1"/>
</dbReference>
<evidence type="ECO:0000256" key="7">
    <source>
        <dbReference type="ARBA" id="ARBA00023004"/>
    </source>
</evidence>
<dbReference type="PANTHER" id="PTHR22960">
    <property type="entry name" value="MOLYBDOPTERIN COFACTOR SYNTHESIS PROTEIN A"/>
    <property type="match status" value="1"/>
</dbReference>
<evidence type="ECO:0000256" key="9">
    <source>
        <dbReference type="ARBA" id="ARBA00023134"/>
    </source>
</evidence>
<dbReference type="InterPro" id="IPR013483">
    <property type="entry name" value="MoaA"/>
</dbReference>
<keyword evidence="7" id="KW-0408">Iron</keyword>
<organism evidence="14">
    <name type="scientific">marine metagenome</name>
    <dbReference type="NCBI Taxonomy" id="408172"/>
    <lineage>
        <taxon>unclassified sequences</taxon>
        <taxon>metagenomes</taxon>
        <taxon>ecological metagenomes</taxon>
    </lineage>
</organism>
<keyword evidence="11" id="KW-0456">Lyase</keyword>
<evidence type="ECO:0000256" key="5">
    <source>
        <dbReference type="ARBA" id="ARBA00022723"/>
    </source>
</evidence>
<evidence type="ECO:0000313" key="14">
    <source>
        <dbReference type="EMBL" id="SUZ98155.1"/>
    </source>
</evidence>
<comment type="cofactor">
    <cofactor evidence="1">
        <name>[4Fe-4S] cluster</name>
        <dbReference type="ChEBI" id="CHEBI:49883"/>
    </cofactor>
</comment>
<dbReference type="CDD" id="cd21117">
    <property type="entry name" value="Twitch_MoaA"/>
    <property type="match status" value="1"/>
</dbReference>